<comment type="caution">
    <text evidence="17">The sequence shown here is derived from an EMBL/GenBank/DDBJ whole genome shotgun (WGS) entry which is preliminary data.</text>
</comment>
<dbReference type="PROSITE" id="PS50109">
    <property type="entry name" value="HIS_KIN"/>
    <property type="match status" value="1"/>
</dbReference>
<evidence type="ECO:0000259" key="15">
    <source>
        <dbReference type="PROSITE" id="PS50109"/>
    </source>
</evidence>
<feature type="domain" description="Histidine kinase" evidence="15">
    <location>
        <begin position="167"/>
        <end position="388"/>
    </location>
</feature>
<dbReference type="SMART" id="SM00304">
    <property type="entry name" value="HAMP"/>
    <property type="match status" value="1"/>
</dbReference>
<dbReference type="GO" id="GO:0000155">
    <property type="term" value="F:phosphorelay sensor kinase activity"/>
    <property type="evidence" value="ECO:0007669"/>
    <property type="project" value="InterPro"/>
</dbReference>
<dbReference type="CDD" id="cd00075">
    <property type="entry name" value="HATPase"/>
    <property type="match status" value="1"/>
</dbReference>
<dbReference type="CDD" id="cd06225">
    <property type="entry name" value="HAMP"/>
    <property type="match status" value="1"/>
</dbReference>
<keyword evidence="7 14" id="KW-0812">Transmembrane</keyword>
<reference evidence="18" key="1">
    <citation type="submission" date="2017-09" db="EMBL/GenBank/DDBJ databases">
        <title>Depth-based differentiation of microbial function through sediment-hosted aquifers and enrichment of novel symbionts in the deep terrestrial subsurface.</title>
        <authorList>
            <person name="Probst A.J."/>
            <person name="Ladd B."/>
            <person name="Jarett J.K."/>
            <person name="Geller-Mcgrath D.E."/>
            <person name="Sieber C.M.K."/>
            <person name="Emerson J.B."/>
            <person name="Anantharaman K."/>
            <person name="Thomas B.C."/>
            <person name="Malmstrom R."/>
            <person name="Stieglmeier M."/>
            <person name="Klingl A."/>
            <person name="Woyke T."/>
            <person name="Ryan C.M."/>
            <person name="Banfield J.F."/>
        </authorList>
    </citation>
    <scope>NUCLEOTIDE SEQUENCE [LARGE SCALE GENOMIC DNA]</scope>
</reference>
<accession>A0A2M8KWF1</accession>
<dbReference type="SMART" id="SM00387">
    <property type="entry name" value="HATPase_c"/>
    <property type="match status" value="1"/>
</dbReference>
<evidence type="ECO:0000256" key="10">
    <source>
        <dbReference type="ARBA" id="ARBA00022840"/>
    </source>
</evidence>
<evidence type="ECO:0000313" key="18">
    <source>
        <dbReference type="Proteomes" id="UP000229098"/>
    </source>
</evidence>
<evidence type="ECO:0000256" key="8">
    <source>
        <dbReference type="ARBA" id="ARBA00022741"/>
    </source>
</evidence>
<evidence type="ECO:0000256" key="1">
    <source>
        <dbReference type="ARBA" id="ARBA00000085"/>
    </source>
</evidence>
<dbReference type="InterPro" id="IPR005467">
    <property type="entry name" value="His_kinase_dom"/>
</dbReference>
<dbReference type="InterPro" id="IPR004358">
    <property type="entry name" value="Sig_transdc_His_kin-like_C"/>
</dbReference>
<evidence type="ECO:0000259" key="16">
    <source>
        <dbReference type="PROSITE" id="PS50885"/>
    </source>
</evidence>
<evidence type="ECO:0000256" key="11">
    <source>
        <dbReference type="ARBA" id="ARBA00022989"/>
    </source>
</evidence>
<evidence type="ECO:0000256" key="13">
    <source>
        <dbReference type="ARBA" id="ARBA00023136"/>
    </source>
</evidence>
<keyword evidence="10" id="KW-0067">ATP-binding</keyword>
<dbReference type="Pfam" id="PF00512">
    <property type="entry name" value="HisKA"/>
    <property type="match status" value="1"/>
</dbReference>
<evidence type="ECO:0000256" key="3">
    <source>
        <dbReference type="ARBA" id="ARBA00012438"/>
    </source>
</evidence>
<dbReference type="PANTHER" id="PTHR45528">
    <property type="entry name" value="SENSOR HISTIDINE KINASE CPXA"/>
    <property type="match status" value="1"/>
</dbReference>
<dbReference type="Proteomes" id="UP000229098">
    <property type="component" value="Unassembled WGS sequence"/>
</dbReference>
<keyword evidence="5" id="KW-0597">Phosphoprotein</keyword>
<evidence type="ECO:0000256" key="12">
    <source>
        <dbReference type="ARBA" id="ARBA00023012"/>
    </source>
</evidence>
<dbReference type="InterPro" id="IPR003660">
    <property type="entry name" value="HAMP_dom"/>
</dbReference>
<dbReference type="Pfam" id="PF00672">
    <property type="entry name" value="HAMP"/>
    <property type="match status" value="1"/>
</dbReference>
<dbReference type="EC" id="2.7.13.3" evidence="3"/>
<keyword evidence="13 14" id="KW-0472">Membrane</keyword>
<dbReference type="PANTHER" id="PTHR45528:SF1">
    <property type="entry name" value="SENSOR HISTIDINE KINASE CPXA"/>
    <property type="match status" value="1"/>
</dbReference>
<dbReference type="SUPFAM" id="SSF158472">
    <property type="entry name" value="HAMP domain-like"/>
    <property type="match status" value="1"/>
</dbReference>
<dbReference type="PRINTS" id="PR00344">
    <property type="entry name" value="BCTRLSENSOR"/>
</dbReference>
<keyword evidence="8" id="KW-0547">Nucleotide-binding</keyword>
<evidence type="ECO:0000256" key="9">
    <source>
        <dbReference type="ARBA" id="ARBA00022777"/>
    </source>
</evidence>
<keyword evidence="11 14" id="KW-1133">Transmembrane helix</keyword>
<dbReference type="AlphaFoldDB" id="A0A2M8KWF1"/>
<dbReference type="PROSITE" id="PS50885">
    <property type="entry name" value="HAMP"/>
    <property type="match status" value="1"/>
</dbReference>
<gene>
    <name evidence="17" type="ORF">COU90_03985</name>
</gene>
<organism evidence="17 18">
    <name type="scientific">Candidatus Ryanbacteria bacterium CG10_big_fil_rev_8_21_14_0_10_43_42</name>
    <dbReference type="NCBI Taxonomy" id="1974864"/>
    <lineage>
        <taxon>Bacteria</taxon>
        <taxon>Candidatus Ryaniibacteriota</taxon>
    </lineage>
</organism>
<name>A0A2M8KWF1_9BACT</name>
<evidence type="ECO:0000256" key="4">
    <source>
        <dbReference type="ARBA" id="ARBA00022475"/>
    </source>
</evidence>
<feature type="transmembrane region" description="Helical" evidence="14">
    <location>
        <begin position="29"/>
        <end position="56"/>
    </location>
</feature>
<evidence type="ECO:0000256" key="14">
    <source>
        <dbReference type="SAM" id="Phobius"/>
    </source>
</evidence>
<keyword evidence="6" id="KW-0808">Transferase</keyword>
<evidence type="ECO:0000256" key="2">
    <source>
        <dbReference type="ARBA" id="ARBA00004651"/>
    </source>
</evidence>
<dbReference type="SMART" id="SM00388">
    <property type="entry name" value="HisKA"/>
    <property type="match status" value="1"/>
</dbReference>
<keyword evidence="9" id="KW-0418">Kinase</keyword>
<dbReference type="SUPFAM" id="SSF55874">
    <property type="entry name" value="ATPase domain of HSP90 chaperone/DNA topoisomerase II/histidine kinase"/>
    <property type="match status" value="1"/>
</dbReference>
<dbReference type="Gene3D" id="6.10.340.10">
    <property type="match status" value="1"/>
</dbReference>
<dbReference type="InterPro" id="IPR036890">
    <property type="entry name" value="HATPase_C_sf"/>
</dbReference>
<evidence type="ECO:0000256" key="5">
    <source>
        <dbReference type="ARBA" id="ARBA00022553"/>
    </source>
</evidence>
<comment type="catalytic activity">
    <reaction evidence="1">
        <text>ATP + protein L-histidine = ADP + protein N-phospho-L-histidine.</text>
        <dbReference type="EC" id="2.7.13.3"/>
    </reaction>
</comment>
<dbReference type="GO" id="GO:0005886">
    <property type="term" value="C:plasma membrane"/>
    <property type="evidence" value="ECO:0007669"/>
    <property type="project" value="UniProtKB-SubCell"/>
</dbReference>
<feature type="domain" description="HAMP" evidence="16">
    <location>
        <begin position="100"/>
        <end position="152"/>
    </location>
</feature>
<sequence>MESSEKNVTSVQKQYMEFDSRRVSVTNSLFFRIFISIFGLSIIPVIVSGILIAAAYQAILRDYVHGGILAIVEQNVRIQFLLILLFIVILVSFFSFILARSITRPIQLLISATRRITDGDMNIRIKLDRKDEIGKLATFFNIMVQRFVETQKRNTAISRIKSQFVSVTAHQLRTPLSALKWTIRMLLDGDIGTLQKRQKDLLMRGYDTNERMIRLVNDFLNVSRIEEGRYGFHFDKIQIRTSISEAIEGVSLDAARRHVAISTDLKIPEDLVIVADKERLHTVFTNVLDNAVRYSKENGSVIVSAFMRPDELLQVDITDTGIGIPAEERDRIFTRFYRASNATRHQTDGSGLGLFIVQNIVERHGGTVWFTSEEDKGTTISFTLPSDGRDLNEKKDSFKEFMDAV</sequence>
<dbReference type="InterPro" id="IPR003661">
    <property type="entry name" value="HisK_dim/P_dom"/>
</dbReference>
<dbReference type="SUPFAM" id="SSF47384">
    <property type="entry name" value="Homodimeric domain of signal transducing histidine kinase"/>
    <property type="match status" value="1"/>
</dbReference>
<feature type="transmembrane region" description="Helical" evidence="14">
    <location>
        <begin position="76"/>
        <end position="99"/>
    </location>
</feature>
<evidence type="ECO:0000313" key="17">
    <source>
        <dbReference type="EMBL" id="PJE64231.1"/>
    </source>
</evidence>
<dbReference type="EMBL" id="PFEF01000008">
    <property type="protein sequence ID" value="PJE64231.1"/>
    <property type="molecule type" value="Genomic_DNA"/>
</dbReference>
<proteinExistence type="predicted"/>
<dbReference type="Pfam" id="PF02518">
    <property type="entry name" value="HATPase_c"/>
    <property type="match status" value="1"/>
</dbReference>
<keyword evidence="12" id="KW-0902">Two-component regulatory system</keyword>
<dbReference type="CDD" id="cd00082">
    <property type="entry name" value="HisKA"/>
    <property type="match status" value="1"/>
</dbReference>
<dbReference type="FunFam" id="3.30.565.10:FF:000006">
    <property type="entry name" value="Sensor histidine kinase WalK"/>
    <property type="match status" value="1"/>
</dbReference>
<evidence type="ECO:0000256" key="6">
    <source>
        <dbReference type="ARBA" id="ARBA00022679"/>
    </source>
</evidence>
<dbReference type="Gene3D" id="3.30.565.10">
    <property type="entry name" value="Histidine kinase-like ATPase, C-terminal domain"/>
    <property type="match status" value="1"/>
</dbReference>
<dbReference type="InterPro" id="IPR036097">
    <property type="entry name" value="HisK_dim/P_sf"/>
</dbReference>
<comment type="subcellular location">
    <subcellularLocation>
        <location evidence="2">Cell membrane</location>
        <topology evidence="2">Multi-pass membrane protein</topology>
    </subcellularLocation>
</comment>
<keyword evidence="4" id="KW-1003">Cell membrane</keyword>
<dbReference type="Gene3D" id="1.10.287.130">
    <property type="match status" value="1"/>
</dbReference>
<protein>
    <recommendedName>
        <fullName evidence="3">histidine kinase</fullName>
        <ecNumber evidence="3">2.7.13.3</ecNumber>
    </recommendedName>
</protein>
<dbReference type="GO" id="GO:0005524">
    <property type="term" value="F:ATP binding"/>
    <property type="evidence" value="ECO:0007669"/>
    <property type="project" value="UniProtKB-KW"/>
</dbReference>
<dbReference type="InterPro" id="IPR050398">
    <property type="entry name" value="HssS/ArlS-like"/>
</dbReference>
<dbReference type="InterPro" id="IPR003594">
    <property type="entry name" value="HATPase_dom"/>
</dbReference>
<evidence type="ECO:0000256" key="7">
    <source>
        <dbReference type="ARBA" id="ARBA00022692"/>
    </source>
</evidence>